<dbReference type="InterPro" id="IPR039040">
    <property type="entry name" value="NAB_fam"/>
</dbReference>
<dbReference type="GO" id="GO:0005634">
    <property type="term" value="C:nucleus"/>
    <property type="evidence" value="ECO:0007669"/>
    <property type="project" value="InterPro"/>
</dbReference>
<dbReference type="Gene3D" id="1.20.120.2010">
    <property type="entry name" value="NAB conserved domain 2"/>
    <property type="match status" value="1"/>
</dbReference>
<dbReference type="GeneID" id="20326926"/>
<evidence type="ECO:0000256" key="1">
    <source>
        <dbReference type="SAM" id="MobiDB-lite"/>
    </source>
</evidence>
<proteinExistence type="predicted"/>
<dbReference type="InterPro" id="IPR006989">
    <property type="entry name" value="NAB_co-repressor_dom"/>
</dbReference>
<feature type="non-terminal residue" evidence="3">
    <location>
        <position position="503"/>
    </location>
</feature>
<feature type="non-terminal residue" evidence="3">
    <location>
        <position position="1"/>
    </location>
</feature>
<organism evidence="3 4">
    <name type="scientific">Opisthorchis viverrini</name>
    <name type="common">Southeast Asian liver fluke</name>
    <dbReference type="NCBI Taxonomy" id="6198"/>
    <lineage>
        <taxon>Eukaryota</taxon>
        <taxon>Metazoa</taxon>
        <taxon>Spiralia</taxon>
        <taxon>Lophotrochozoa</taxon>
        <taxon>Platyhelminthes</taxon>
        <taxon>Trematoda</taxon>
        <taxon>Digenea</taxon>
        <taxon>Opisthorchiida</taxon>
        <taxon>Opisthorchiata</taxon>
        <taxon>Opisthorchiidae</taxon>
        <taxon>Opisthorchis</taxon>
    </lineage>
</organism>
<dbReference type="PANTHER" id="PTHR12623:SF10">
    <property type="entry name" value="NGFI-A-BINDING PROTEIN HOMOLOG"/>
    <property type="match status" value="1"/>
</dbReference>
<evidence type="ECO:0000259" key="2">
    <source>
        <dbReference type="Pfam" id="PF04905"/>
    </source>
</evidence>
<dbReference type="RefSeq" id="XP_009163545.1">
    <property type="nucleotide sequence ID" value="XM_009165281.1"/>
</dbReference>
<evidence type="ECO:0000313" key="3">
    <source>
        <dbReference type="EMBL" id="KER32795.1"/>
    </source>
</evidence>
<dbReference type="GO" id="GO:0003712">
    <property type="term" value="F:transcription coregulator activity"/>
    <property type="evidence" value="ECO:0007669"/>
    <property type="project" value="InterPro"/>
</dbReference>
<dbReference type="EMBL" id="KL596631">
    <property type="protein sequence ID" value="KER32795.1"/>
    <property type="molecule type" value="Genomic_DNA"/>
</dbReference>
<dbReference type="CTD" id="20326926"/>
<dbReference type="AlphaFoldDB" id="A0A075AAI9"/>
<gene>
    <name evidence="3" type="ORF">T265_12758</name>
</gene>
<dbReference type="KEGG" id="ovi:T265_12758"/>
<dbReference type="GO" id="GO:0045892">
    <property type="term" value="P:negative regulation of DNA-templated transcription"/>
    <property type="evidence" value="ECO:0007669"/>
    <property type="project" value="InterPro"/>
</dbReference>
<feature type="domain" description="NAB co-repressor" evidence="2">
    <location>
        <begin position="125"/>
        <end position="238"/>
    </location>
</feature>
<evidence type="ECO:0000313" key="4">
    <source>
        <dbReference type="Proteomes" id="UP000054324"/>
    </source>
</evidence>
<dbReference type="InterPro" id="IPR038398">
    <property type="entry name" value="NCD2_sf"/>
</dbReference>
<name>A0A075AAI9_OPIVI</name>
<accession>A0A075AAI9</accession>
<dbReference type="Pfam" id="PF04905">
    <property type="entry name" value="NCD2"/>
    <property type="match status" value="1"/>
</dbReference>
<dbReference type="STRING" id="6198.A0A075AAI9"/>
<dbReference type="Proteomes" id="UP000054324">
    <property type="component" value="Unassembled WGS sequence"/>
</dbReference>
<protein>
    <recommendedName>
        <fullName evidence="2">NAB co-repressor domain-containing protein</fullName>
    </recommendedName>
</protein>
<feature type="compositionally biased region" description="Basic and acidic residues" evidence="1">
    <location>
        <begin position="39"/>
        <end position="54"/>
    </location>
</feature>
<dbReference type="OrthoDB" id="10028556at2759"/>
<sequence length="503" mass="57104">NELNEKQLRASSVCSEFSTSSITPVKLSPSGLTDGLEQQDSKKRAYAHHDELQRESGPPCHVRICVKGVNVEEETVAAFPHLETDQLSPVCSSDMRMSQITYPLHDPVEKLPHVRPSASLMKTDLMKLDGAFRAMFPHLPKFSMRALNTKNACDKELQELLQLPITDPKRIDGLRRHSTIFGRFDSPKRLNRPLRHFEICINELTNRLVQIIPELVTQREHLFHTARQMVNITNYGMTITETGQVGSEKKYRVNTFVTSQMPSICAGEAVITQWPRTSDFGSLNPSVTKVMCCRCTLIPLKFDSTAFPLWCELTRITAPGQEGTVQTRVMWTLFELLGITFGRLIRSRCSSHKQRKCELSGLTFKSLTWWRRSASQPQTQLDHVAISHCWSVTIQYGQSFWSTLLDFDYAMVLACLRVMFFSDPQNGIDLIFCSTTPYSKGAHGVLPAKFERIYAGGVYFCLSDFSDSTTRPLDTGNVVELNPELKMAHRLMMKRLQSNCQPR</sequence>
<feature type="compositionally biased region" description="Polar residues" evidence="1">
    <location>
        <begin position="9"/>
        <end position="23"/>
    </location>
</feature>
<feature type="region of interest" description="Disordered" evidence="1">
    <location>
        <begin position="1"/>
        <end position="54"/>
    </location>
</feature>
<keyword evidence="4" id="KW-1185">Reference proteome</keyword>
<reference evidence="3 4" key="1">
    <citation type="submission" date="2013-11" db="EMBL/GenBank/DDBJ databases">
        <title>Opisthorchis viverrini - life in the bile duct.</title>
        <authorList>
            <person name="Young N.D."/>
            <person name="Nagarajan N."/>
            <person name="Lin S.J."/>
            <person name="Korhonen P.K."/>
            <person name="Jex A.R."/>
            <person name="Hall R.S."/>
            <person name="Safavi-Hemami H."/>
            <person name="Kaewkong W."/>
            <person name="Bertrand D."/>
            <person name="Gao S."/>
            <person name="Seet Q."/>
            <person name="Wongkham S."/>
            <person name="Teh B.T."/>
            <person name="Wongkham C."/>
            <person name="Intapan P.M."/>
            <person name="Maleewong W."/>
            <person name="Yang X."/>
            <person name="Hu M."/>
            <person name="Wang Z."/>
            <person name="Hofmann A."/>
            <person name="Sternberg P.W."/>
            <person name="Tan P."/>
            <person name="Wang J."/>
            <person name="Gasser R.B."/>
        </authorList>
    </citation>
    <scope>NUCLEOTIDE SEQUENCE [LARGE SCALE GENOMIC DNA]</scope>
</reference>
<dbReference type="PANTHER" id="PTHR12623">
    <property type="entry name" value="NGFI-A BINDING PROTEIN"/>
    <property type="match status" value="1"/>
</dbReference>